<proteinExistence type="predicted"/>
<evidence type="ECO:0000256" key="2">
    <source>
        <dbReference type="SAM" id="SignalP"/>
    </source>
</evidence>
<dbReference type="Proteomes" id="UP000326396">
    <property type="component" value="Unassembled WGS sequence"/>
</dbReference>
<sequence>MALCFIFLLMLLQTHLSLHSLLPIQKLQDAELGKPSASKLTDKLFTENNSGKRLELHEVHSGPNPISNSFNEEVPDIKLQTAP</sequence>
<feature type="chain" id="PRO_5024379729" evidence="2">
    <location>
        <begin position="18"/>
        <end position="83"/>
    </location>
</feature>
<feature type="region of interest" description="Disordered" evidence="1">
    <location>
        <begin position="59"/>
        <end position="83"/>
    </location>
</feature>
<name>A0A5N6LB07_9ASTR</name>
<dbReference type="AlphaFoldDB" id="A0A5N6LB07"/>
<evidence type="ECO:0000256" key="1">
    <source>
        <dbReference type="SAM" id="MobiDB-lite"/>
    </source>
</evidence>
<protein>
    <submittedName>
        <fullName evidence="3">Uncharacterized protein</fullName>
    </submittedName>
</protein>
<keyword evidence="4" id="KW-1185">Reference proteome</keyword>
<dbReference type="OrthoDB" id="1671823at2759"/>
<gene>
    <name evidence="3" type="ORF">E3N88_44805</name>
</gene>
<evidence type="ECO:0000313" key="4">
    <source>
        <dbReference type="Proteomes" id="UP000326396"/>
    </source>
</evidence>
<evidence type="ECO:0000313" key="3">
    <source>
        <dbReference type="EMBL" id="KAD0085682.1"/>
    </source>
</evidence>
<accession>A0A5N6LB07</accession>
<feature type="signal peptide" evidence="2">
    <location>
        <begin position="1"/>
        <end position="17"/>
    </location>
</feature>
<keyword evidence="2" id="KW-0732">Signal</keyword>
<organism evidence="3 4">
    <name type="scientific">Mikania micrantha</name>
    <name type="common">bitter vine</name>
    <dbReference type="NCBI Taxonomy" id="192012"/>
    <lineage>
        <taxon>Eukaryota</taxon>
        <taxon>Viridiplantae</taxon>
        <taxon>Streptophyta</taxon>
        <taxon>Embryophyta</taxon>
        <taxon>Tracheophyta</taxon>
        <taxon>Spermatophyta</taxon>
        <taxon>Magnoliopsida</taxon>
        <taxon>eudicotyledons</taxon>
        <taxon>Gunneridae</taxon>
        <taxon>Pentapetalae</taxon>
        <taxon>asterids</taxon>
        <taxon>campanulids</taxon>
        <taxon>Asterales</taxon>
        <taxon>Asteraceae</taxon>
        <taxon>Asteroideae</taxon>
        <taxon>Heliantheae alliance</taxon>
        <taxon>Eupatorieae</taxon>
        <taxon>Mikania</taxon>
    </lineage>
</organism>
<comment type="caution">
    <text evidence="3">The sequence shown here is derived from an EMBL/GenBank/DDBJ whole genome shotgun (WGS) entry which is preliminary data.</text>
</comment>
<reference evidence="3 4" key="1">
    <citation type="submission" date="2019-05" db="EMBL/GenBank/DDBJ databases">
        <title>Mikania micrantha, genome provides insights into the molecular mechanism of rapid growth.</title>
        <authorList>
            <person name="Liu B."/>
        </authorList>
    </citation>
    <scope>NUCLEOTIDE SEQUENCE [LARGE SCALE GENOMIC DNA]</scope>
    <source>
        <strain evidence="3">NLD-2019</strain>
        <tissue evidence="3">Leaf</tissue>
    </source>
</reference>
<dbReference type="EMBL" id="SZYD01001978">
    <property type="protein sequence ID" value="KAD0085682.1"/>
    <property type="molecule type" value="Genomic_DNA"/>
</dbReference>